<feature type="compositionally biased region" description="Low complexity" evidence="1">
    <location>
        <begin position="773"/>
        <end position="783"/>
    </location>
</feature>
<sequence length="851" mass="89463">MVTRIGPWLALVSVVALLAAGLVMFIPVTAVGQQETSAVTRTQDLDKGYSNTETKQYKGTVTVSQTSGLVRQRVKVSWSGFKPTGTGGSSAAPYPVVVMQCWGKSTEVTQQTCWNGGTNMGTQVLNAAALIEPFPYAGDIFGPTPAANAVKSVVPFKARDDGKLYSGTQDDTGWPAGAVVKANPPAFSETTKNAIMPNNYMGITNADGTGEVDIELLTAFENPHLGCSSTAACSLVVIPVGDPTCKNDAELPANRRGQCAKPQAVLRNAATWATQTNWARKFVFDLSFRESAASCQLDERQETGLAGSFYAYQLLNNSWRPKFCHDESLFRLGYTALSDGESRAQYMAALGGEWQDGTTNALLTSRAIEGEPAKPTVYAPVTITSVAVSFVLDDEKGREVTELKLNARLLAKMLTQSYRTMAGSGVNHPALRTNPEWWGSDPEFLALNPGLTAAMQSRIGREASAYPVISLGDLDAIHALTSYIAADKDAVAWLGGANDGYGMVVNPQFHNYKLPVGLLELRDDYVVTDNNLFKGQILLSQYANVADNLYSAAIAATQAWPYANISQSCTGPVNEQICTLKRVDQRQIGGQRAVLAITTLADSRVFGLRQAALQTTPGKFVKPDDVAVALALRGTTLDEKTGVLTSDIPAMHPNAYPGMSIVYAAIPTSGLSAGTAGNYAKFLDYAAGPGQAAGQEAGQLPTGYVPLSDPLREQTRNAAVAVREQKGVVPAPPPGLSEDPAAGLLPPGESGASSGLLGSGGGGVAGGNGAGAAAGAASNATTPPSSPTAPPTVDKQATSVATRSDSSGFAKWVLPGLLGIGALAGLIAFGAMVWTQPDHPVRRWLRRLRTR</sequence>
<reference evidence="3 4" key="1">
    <citation type="submission" date="2020-01" db="EMBL/GenBank/DDBJ databases">
        <title>Kibdelosporangium persica a novel Actinomycetes from a hot desert in Iran.</title>
        <authorList>
            <person name="Safaei N."/>
            <person name="Zaburannyi N."/>
            <person name="Mueller R."/>
            <person name="Wink J."/>
        </authorList>
    </citation>
    <scope>NUCLEOTIDE SEQUENCE [LARGE SCALE GENOMIC DNA]</scope>
    <source>
        <strain evidence="3 4">4NS15</strain>
    </source>
</reference>
<feature type="region of interest" description="Disordered" evidence="1">
    <location>
        <begin position="724"/>
        <end position="800"/>
    </location>
</feature>
<keyword evidence="2" id="KW-0472">Membrane</keyword>
<dbReference type="Gene3D" id="3.40.190.10">
    <property type="entry name" value="Periplasmic binding protein-like II"/>
    <property type="match status" value="2"/>
</dbReference>
<dbReference type="RefSeq" id="WP_173136283.1">
    <property type="nucleotide sequence ID" value="NZ_CBCSGW010000054.1"/>
</dbReference>
<proteinExistence type="predicted"/>
<organism evidence="3 4">
    <name type="scientific">Kibdelosporangium persicum</name>
    <dbReference type="NCBI Taxonomy" id="2698649"/>
    <lineage>
        <taxon>Bacteria</taxon>
        <taxon>Bacillati</taxon>
        <taxon>Actinomycetota</taxon>
        <taxon>Actinomycetes</taxon>
        <taxon>Pseudonocardiales</taxon>
        <taxon>Pseudonocardiaceae</taxon>
        <taxon>Kibdelosporangium</taxon>
    </lineage>
</organism>
<keyword evidence="4" id="KW-1185">Reference proteome</keyword>
<dbReference type="Proteomes" id="UP000763557">
    <property type="component" value="Unassembled WGS sequence"/>
</dbReference>
<accession>A0ABX2F933</accession>
<evidence type="ECO:0000256" key="2">
    <source>
        <dbReference type="SAM" id="Phobius"/>
    </source>
</evidence>
<name>A0ABX2F933_9PSEU</name>
<comment type="caution">
    <text evidence="3">The sequence shown here is derived from an EMBL/GenBank/DDBJ whole genome shotgun (WGS) entry which is preliminary data.</text>
</comment>
<gene>
    <name evidence="3" type="ORF">GC106_51090</name>
</gene>
<protein>
    <recommendedName>
        <fullName evidence="5">PBP domain-containing protein</fullName>
    </recommendedName>
</protein>
<evidence type="ECO:0008006" key="5">
    <source>
        <dbReference type="Google" id="ProtNLM"/>
    </source>
</evidence>
<evidence type="ECO:0000313" key="3">
    <source>
        <dbReference type="EMBL" id="NRN67868.1"/>
    </source>
</evidence>
<feature type="compositionally biased region" description="Low complexity" evidence="1">
    <location>
        <begin position="743"/>
        <end position="756"/>
    </location>
</feature>
<evidence type="ECO:0000313" key="4">
    <source>
        <dbReference type="Proteomes" id="UP000763557"/>
    </source>
</evidence>
<keyword evidence="2" id="KW-1133">Transmembrane helix</keyword>
<dbReference type="EMBL" id="JAAATY010000016">
    <property type="protein sequence ID" value="NRN67868.1"/>
    <property type="molecule type" value="Genomic_DNA"/>
</dbReference>
<keyword evidence="2" id="KW-0812">Transmembrane</keyword>
<evidence type="ECO:0000256" key="1">
    <source>
        <dbReference type="SAM" id="MobiDB-lite"/>
    </source>
</evidence>
<feature type="transmembrane region" description="Helical" evidence="2">
    <location>
        <begin position="812"/>
        <end position="834"/>
    </location>
</feature>
<feature type="compositionally biased region" description="Gly residues" evidence="1">
    <location>
        <begin position="757"/>
        <end position="772"/>
    </location>
</feature>
<dbReference type="SUPFAM" id="SSF53850">
    <property type="entry name" value="Periplasmic binding protein-like II"/>
    <property type="match status" value="1"/>
</dbReference>